<dbReference type="Proteomes" id="UP000237271">
    <property type="component" value="Unassembled WGS sequence"/>
</dbReference>
<sequence length="107" mass="12126">MVSKMLSGNDTSTNVAIQDLRSFDSQTRSTISSFQCHVFSTCHNLQAAQHNVTQAVLDVLTSTVIRHYPLLKRLNTEAPAIKCIEASYFNGYSIFYHNRMTRGYKYA</sequence>
<keyword evidence="2" id="KW-1185">Reference proteome</keyword>
<comment type="caution">
    <text evidence="1">The sequence shown here is derived from an EMBL/GenBank/DDBJ whole genome shotgun (WGS) entry which is preliminary data.</text>
</comment>
<evidence type="ECO:0000313" key="1">
    <source>
        <dbReference type="EMBL" id="POM62410.1"/>
    </source>
</evidence>
<protein>
    <submittedName>
        <fullName evidence="1">Uncharacterized protein</fullName>
    </submittedName>
</protein>
<dbReference type="AlphaFoldDB" id="A0A2P4XA34"/>
<evidence type="ECO:0000313" key="2">
    <source>
        <dbReference type="Proteomes" id="UP000237271"/>
    </source>
</evidence>
<proteinExistence type="predicted"/>
<dbReference type="OrthoDB" id="114396at2759"/>
<reference evidence="1 2" key="1">
    <citation type="journal article" date="2017" name="Genome Biol. Evol.">
        <title>Phytophthora megakarya and P. palmivora, closely related causal agents of cacao black pod rot, underwent increases in genome sizes and gene numbers by different mechanisms.</title>
        <authorList>
            <person name="Ali S.S."/>
            <person name="Shao J."/>
            <person name="Lary D.J."/>
            <person name="Kronmiller B."/>
            <person name="Shen D."/>
            <person name="Strem M.D."/>
            <person name="Amoako-Attah I."/>
            <person name="Akrofi A.Y."/>
            <person name="Begoude B.A."/>
            <person name="Ten Hoopen G.M."/>
            <person name="Coulibaly K."/>
            <person name="Kebe B.I."/>
            <person name="Melnick R.L."/>
            <person name="Guiltinan M.J."/>
            <person name="Tyler B.M."/>
            <person name="Meinhardt L.W."/>
            <person name="Bailey B.A."/>
        </authorList>
    </citation>
    <scope>NUCLEOTIDE SEQUENCE [LARGE SCALE GENOMIC DNA]</scope>
    <source>
        <strain evidence="2">sbr112.9</strain>
    </source>
</reference>
<gene>
    <name evidence="1" type="ORF">PHPALM_28443</name>
</gene>
<dbReference type="EMBL" id="NCKW01015579">
    <property type="protein sequence ID" value="POM62410.1"/>
    <property type="molecule type" value="Genomic_DNA"/>
</dbReference>
<name>A0A2P4XA34_9STRA</name>
<organism evidence="1 2">
    <name type="scientific">Phytophthora palmivora</name>
    <dbReference type="NCBI Taxonomy" id="4796"/>
    <lineage>
        <taxon>Eukaryota</taxon>
        <taxon>Sar</taxon>
        <taxon>Stramenopiles</taxon>
        <taxon>Oomycota</taxon>
        <taxon>Peronosporomycetes</taxon>
        <taxon>Peronosporales</taxon>
        <taxon>Peronosporaceae</taxon>
        <taxon>Phytophthora</taxon>
    </lineage>
</organism>
<accession>A0A2P4XA34</accession>